<name>A0A6P4YUV0_BRABE</name>
<evidence type="ECO:0000313" key="4">
    <source>
        <dbReference type="RefSeq" id="XP_019625534.1"/>
    </source>
</evidence>
<dbReference type="Proteomes" id="UP000515135">
    <property type="component" value="Unplaced"/>
</dbReference>
<evidence type="ECO:0000259" key="2">
    <source>
        <dbReference type="SMART" id="SM00198"/>
    </source>
</evidence>
<evidence type="ECO:0000256" key="1">
    <source>
        <dbReference type="SAM" id="SignalP"/>
    </source>
</evidence>
<dbReference type="AlphaFoldDB" id="A0A6P4YUV0"/>
<organism evidence="3 4">
    <name type="scientific">Branchiostoma belcheri</name>
    <name type="common">Amphioxus</name>
    <dbReference type="NCBI Taxonomy" id="7741"/>
    <lineage>
        <taxon>Eukaryota</taxon>
        <taxon>Metazoa</taxon>
        <taxon>Chordata</taxon>
        <taxon>Cephalochordata</taxon>
        <taxon>Leptocardii</taxon>
        <taxon>Amphioxiformes</taxon>
        <taxon>Branchiostomatidae</taxon>
        <taxon>Branchiostoma</taxon>
    </lineage>
</organism>
<dbReference type="RefSeq" id="XP_019625534.1">
    <property type="nucleotide sequence ID" value="XM_019769975.1"/>
</dbReference>
<dbReference type="OrthoDB" id="43654at2759"/>
<dbReference type="Gene3D" id="3.40.33.10">
    <property type="entry name" value="CAP"/>
    <property type="match status" value="1"/>
</dbReference>
<dbReference type="GO" id="GO:0005576">
    <property type="term" value="C:extracellular region"/>
    <property type="evidence" value="ECO:0007669"/>
    <property type="project" value="InterPro"/>
</dbReference>
<gene>
    <name evidence="4" type="primary">LOC109470885</name>
</gene>
<feature type="domain" description="SCP" evidence="2">
    <location>
        <begin position="25"/>
        <end position="170"/>
    </location>
</feature>
<dbReference type="PANTHER" id="PTHR10334">
    <property type="entry name" value="CYSTEINE-RICH SECRETORY PROTEIN-RELATED"/>
    <property type="match status" value="1"/>
</dbReference>
<dbReference type="SUPFAM" id="SSF55797">
    <property type="entry name" value="PR-1-like"/>
    <property type="match status" value="1"/>
</dbReference>
<dbReference type="KEGG" id="bbel:109470885"/>
<accession>A0A6P4YUV0</accession>
<dbReference type="InterPro" id="IPR014044">
    <property type="entry name" value="CAP_dom"/>
</dbReference>
<keyword evidence="3" id="KW-1185">Reference proteome</keyword>
<dbReference type="GeneID" id="109470885"/>
<sequence>MWRLLLLVGAGYLREILASSVLTTHEIDAILYEHNEFRKSVQPTAADMEYMVWNEKLAAIAQDWADQCVYTQNIRREERFKGPVGENIYFTLEKYRAGEETKRWFEEGQKYSYTTDTCTDKRCGHYTQVVWAKSREIGCGVKMCDILQGLGWRNSYVIVCDYSPRGNRAYQKPYTAGKPCSQCQDGNNTCYDSLCGNPNRPRRAEDAKTGVVASSILDLEAFNGEPLVMDQPEFDTHVPSPVITDFKDVVCSKKTRRKFCKKCRLARGKHVCKRCRRSKRENGRSCRQCRHCQRCKHCRKLME</sequence>
<dbReference type="Pfam" id="PF00188">
    <property type="entry name" value="CAP"/>
    <property type="match status" value="1"/>
</dbReference>
<keyword evidence="1" id="KW-0732">Signal</keyword>
<dbReference type="InterPro" id="IPR001283">
    <property type="entry name" value="CRISP-related"/>
</dbReference>
<dbReference type="InterPro" id="IPR018244">
    <property type="entry name" value="Allrgn_V5/Tpx1_CS"/>
</dbReference>
<dbReference type="PROSITE" id="PS01009">
    <property type="entry name" value="CRISP_1"/>
    <property type="match status" value="1"/>
</dbReference>
<feature type="signal peptide" evidence="1">
    <location>
        <begin position="1"/>
        <end position="18"/>
    </location>
</feature>
<reference evidence="4" key="1">
    <citation type="submission" date="2025-08" db="UniProtKB">
        <authorList>
            <consortium name="RefSeq"/>
        </authorList>
    </citation>
    <scope>IDENTIFICATION</scope>
    <source>
        <tissue evidence="4">Gonad</tissue>
    </source>
</reference>
<dbReference type="PRINTS" id="PR00837">
    <property type="entry name" value="V5TPXLIKE"/>
</dbReference>
<dbReference type="FunFam" id="3.40.33.10:FF:000036">
    <property type="entry name" value="Uncharacterized protein"/>
    <property type="match status" value="1"/>
</dbReference>
<dbReference type="SMART" id="SM00198">
    <property type="entry name" value="SCP"/>
    <property type="match status" value="1"/>
</dbReference>
<feature type="chain" id="PRO_5027747760" evidence="1">
    <location>
        <begin position="19"/>
        <end position="303"/>
    </location>
</feature>
<evidence type="ECO:0000313" key="3">
    <source>
        <dbReference type="Proteomes" id="UP000515135"/>
    </source>
</evidence>
<protein>
    <submittedName>
        <fullName evidence="4">GLIPR1-like protein 1</fullName>
    </submittedName>
</protein>
<proteinExistence type="predicted"/>
<dbReference type="InterPro" id="IPR035940">
    <property type="entry name" value="CAP_sf"/>
</dbReference>